<keyword evidence="1" id="KW-1133">Transmembrane helix</keyword>
<feature type="transmembrane region" description="Helical" evidence="1">
    <location>
        <begin position="6"/>
        <end position="26"/>
    </location>
</feature>
<feature type="transmembrane region" description="Helical" evidence="1">
    <location>
        <begin position="432"/>
        <end position="452"/>
    </location>
</feature>
<evidence type="ECO:0000313" key="2">
    <source>
        <dbReference type="EMBL" id="MBB5182896.1"/>
    </source>
</evidence>
<keyword evidence="3" id="KW-1185">Reference proteome</keyword>
<dbReference type="Proteomes" id="UP000539953">
    <property type="component" value="Unassembled WGS sequence"/>
</dbReference>
<organism evidence="2 3">
    <name type="scientific">Catenisphaera adipataccumulans</name>
    <dbReference type="NCBI Taxonomy" id="700500"/>
    <lineage>
        <taxon>Bacteria</taxon>
        <taxon>Bacillati</taxon>
        <taxon>Bacillota</taxon>
        <taxon>Erysipelotrichia</taxon>
        <taxon>Erysipelotrichales</taxon>
        <taxon>Erysipelotrichaceae</taxon>
        <taxon>Catenisphaera</taxon>
    </lineage>
</organism>
<feature type="transmembrane region" description="Helical" evidence="1">
    <location>
        <begin position="464"/>
        <end position="484"/>
    </location>
</feature>
<sequence>MSNYLIGILFTAFYIAYMYFLGGAVVKQDRSYSYQFLIGYMVFSFFVGIGGIIIQVMNLPWRLFAAYLAIVYLGLAIFALTTYIRRHNTGYVRSDRHPFRSQWFIGFTALALTLVMLTTITYLWQNNSLDDGYYLSWVSSVPYNSETGFFTNPSTGFQMTLEGMGAYIFNTIYTEYSVYVYLLHIKTTVFCRFFMSFFNYYLYGCCVTAFCEFVFRHTKAELRPDYFQFAVAILFLFGFAESFLYNNHLLILQDSWQFNTAMFYGSSIVRTMSIFMIVLPFLDRDQLTVRDVLTVGAIAVVLISKSSIALPLIIIVSLAYLICLWLFSFDKRNYLWILLLLIAMLTISIVLGNNASFESLVHTYFLDNLRSILFWPCVVFFITSFLYHNKYIIRFNCILLIVLALMIVPVFNNIFESASMYNFVAARAFTTFTYTFIVASFSYLLLDIVTLVKNPFLVRRILSAIGYGMCIAVFVTTSVSNNLLDSYEIILENPNVMPESTIKLGEVLEMWHDQTGTQNVVVSSEGLNNVNGYKHSLGVMIRAVSPHSIALSAISRFGEDKMGPYQSYTKDSQRYFYVFLSQPNNDTYQPLSQTVNANGINVLVVTEEPGDSLDIATYSNYLSGDGFGLYAIVEDNNAGIKHYVYTRVV</sequence>
<feature type="transmembrane region" description="Helical" evidence="1">
    <location>
        <begin position="104"/>
        <end position="124"/>
    </location>
</feature>
<dbReference type="RefSeq" id="WP_183328008.1">
    <property type="nucleotide sequence ID" value="NZ_JACHHK010000003.1"/>
</dbReference>
<feature type="transmembrane region" description="Helical" evidence="1">
    <location>
        <begin position="197"/>
        <end position="215"/>
    </location>
</feature>
<feature type="transmembrane region" description="Helical" evidence="1">
    <location>
        <begin position="258"/>
        <end position="282"/>
    </location>
</feature>
<keyword evidence="1" id="KW-0812">Transmembrane</keyword>
<gene>
    <name evidence="2" type="ORF">HNQ47_000916</name>
</gene>
<feature type="transmembrane region" description="Helical" evidence="1">
    <location>
        <begin position="227"/>
        <end position="246"/>
    </location>
</feature>
<keyword evidence="1" id="KW-0472">Membrane</keyword>
<protein>
    <submittedName>
        <fullName evidence="2">Uncharacterized protein</fullName>
    </submittedName>
</protein>
<dbReference type="EMBL" id="JACHHK010000003">
    <property type="protein sequence ID" value="MBB5182896.1"/>
    <property type="molecule type" value="Genomic_DNA"/>
</dbReference>
<feature type="transmembrane region" description="Helical" evidence="1">
    <location>
        <begin position="164"/>
        <end position="185"/>
    </location>
</feature>
<feature type="transmembrane region" description="Helical" evidence="1">
    <location>
        <begin position="38"/>
        <end position="57"/>
    </location>
</feature>
<name>A0A7W8CX21_9FIRM</name>
<reference evidence="2 3" key="1">
    <citation type="submission" date="2020-08" db="EMBL/GenBank/DDBJ databases">
        <title>Genomic Encyclopedia of Type Strains, Phase IV (KMG-IV): sequencing the most valuable type-strain genomes for metagenomic binning, comparative biology and taxonomic classification.</title>
        <authorList>
            <person name="Goeker M."/>
        </authorList>
    </citation>
    <scope>NUCLEOTIDE SEQUENCE [LARGE SCALE GENOMIC DNA]</scope>
    <source>
        <strain evidence="2 3">DSM 25799</strain>
    </source>
</reference>
<feature type="transmembrane region" description="Helical" evidence="1">
    <location>
        <begin position="294"/>
        <end position="327"/>
    </location>
</feature>
<comment type="caution">
    <text evidence="2">The sequence shown here is derived from an EMBL/GenBank/DDBJ whole genome shotgun (WGS) entry which is preliminary data.</text>
</comment>
<feature type="transmembrane region" description="Helical" evidence="1">
    <location>
        <begin position="334"/>
        <end position="352"/>
    </location>
</feature>
<proteinExistence type="predicted"/>
<evidence type="ECO:0000256" key="1">
    <source>
        <dbReference type="SAM" id="Phobius"/>
    </source>
</evidence>
<evidence type="ECO:0000313" key="3">
    <source>
        <dbReference type="Proteomes" id="UP000539953"/>
    </source>
</evidence>
<feature type="transmembrane region" description="Helical" evidence="1">
    <location>
        <begin position="63"/>
        <end position="84"/>
    </location>
</feature>
<dbReference type="AlphaFoldDB" id="A0A7W8CX21"/>
<feature type="transmembrane region" description="Helical" evidence="1">
    <location>
        <begin position="395"/>
        <end position="412"/>
    </location>
</feature>
<accession>A0A7W8CX21</accession>
<feature type="transmembrane region" description="Helical" evidence="1">
    <location>
        <begin position="372"/>
        <end position="388"/>
    </location>
</feature>